<proteinExistence type="predicted"/>
<dbReference type="Proteomes" id="UP000052230">
    <property type="component" value="Unassembled WGS sequence"/>
</dbReference>
<evidence type="ECO:0000313" key="1">
    <source>
        <dbReference type="EMBL" id="CEG14177.1"/>
    </source>
</evidence>
<evidence type="ECO:0000313" key="2">
    <source>
        <dbReference type="Proteomes" id="UP000052230"/>
    </source>
</evidence>
<protein>
    <submittedName>
        <fullName evidence="1">Uncharacterized protein</fullName>
    </submittedName>
</protein>
<comment type="caution">
    <text evidence="1">The sequence shown here is derived from an EMBL/GenBank/DDBJ whole genome shotgun (WGS) entry which is preliminary data.</text>
</comment>
<sequence length="65" mass="7047">MLLPDVARTGSRSQRGVVRVSLSVGQTRRLTDARWADPVLQIANGTRCTCCDFMTSDVTSGHAQP</sequence>
<reference evidence="1 2" key="1">
    <citation type="submission" date="2014-09" db="EMBL/GenBank/DDBJ databases">
        <authorList>
            <person name="Regsiter A."/>
        </authorList>
    </citation>
    <scope>NUCLEOTIDE SEQUENCE [LARGE SCALE GENOMIC DNA]</scope>
</reference>
<dbReference type="EMBL" id="CCXZ01000002">
    <property type="protein sequence ID" value="CEG14177.1"/>
    <property type="molecule type" value="Genomic_DNA"/>
</dbReference>
<accession>A0A0U5BN35</accession>
<name>A0A0U5BN35_XANCI</name>
<organism evidence="1 2">
    <name type="scientific">Xanthomonas citri pv. citri</name>
    <dbReference type="NCBI Taxonomy" id="611301"/>
    <lineage>
        <taxon>Bacteria</taxon>
        <taxon>Pseudomonadati</taxon>
        <taxon>Pseudomonadota</taxon>
        <taxon>Gammaproteobacteria</taxon>
        <taxon>Lysobacterales</taxon>
        <taxon>Lysobacteraceae</taxon>
        <taxon>Xanthomonas</taxon>
    </lineage>
</organism>
<keyword evidence="2" id="KW-1185">Reference proteome</keyword>
<gene>
    <name evidence="1" type="ORF">XAC3562_100012</name>
</gene>
<dbReference type="AlphaFoldDB" id="A0A0U5BN35"/>